<dbReference type="GO" id="GO:0051493">
    <property type="term" value="P:regulation of cytoskeleton organization"/>
    <property type="evidence" value="ECO:0007669"/>
    <property type="project" value="TreeGrafter"/>
</dbReference>
<evidence type="ECO:0000256" key="1">
    <source>
        <dbReference type="SAM" id="MobiDB-lite"/>
    </source>
</evidence>
<feature type="domain" description="CH-like" evidence="2">
    <location>
        <begin position="8"/>
        <end position="103"/>
    </location>
</feature>
<dbReference type="GO" id="GO:0008017">
    <property type="term" value="F:microtubule binding"/>
    <property type="evidence" value="ECO:0007669"/>
    <property type="project" value="TreeGrafter"/>
</dbReference>
<dbReference type="SUPFAM" id="SSF48371">
    <property type="entry name" value="ARM repeat"/>
    <property type="match status" value="1"/>
</dbReference>
<keyword evidence="4" id="KW-1185">Reference proteome</keyword>
<accession>A0A1R2D317</accession>
<dbReference type="InterPro" id="IPR010441">
    <property type="entry name" value="CH_2"/>
</dbReference>
<dbReference type="PANTHER" id="PTHR12509:SF8">
    <property type="entry name" value="SPERMATOGENESIS-ASSOCIATED PROTEIN 4"/>
    <property type="match status" value="1"/>
</dbReference>
<dbReference type="EMBL" id="MPUH01000009">
    <property type="protein sequence ID" value="OMJ95642.1"/>
    <property type="molecule type" value="Genomic_DNA"/>
</dbReference>
<dbReference type="InterPro" id="IPR011989">
    <property type="entry name" value="ARM-like"/>
</dbReference>
<organism evidence="3 4">
    <name type="scientific">Stentor coeruleus</name>
    <dbReference type="NCBI Taxonomy" id="5963"/>
    <lineage>
        <taxon>Eukaryota</taxon>
        <taxon>Sar</taxon>
        <taxon>Alveolata</taxon>
        <taxon>Ciliophora</taxon>
        <taxon>Postciliodesmatophora</taxon>
        <taxon>Heterotrichea</taxon>
        <taxon>Heterotrichida</taxon>
        <taxon>Stentoridae</taxon>
        <taxon>Stentor</taxon>
    </lineage>
</organism>
<dbReference type="Gene3D" id="1.10.418.10">
    <property type="entry name" value="Calponin-like domain"/>
    <property type="match status" value="1"/>
</dbReference>
<dbReference type="Gene3D" id="1.25.10.10">
    <property type="entry name" value="Leucine-rich Repeat Variant"/>
    <property type="match status" value="1"/>
</dbReference>
<dbReference type="GO" id="GO:0005930">
    <property type="term" value="C:axoneme"/>
    <property type="evidence" value="ECO:0007669"/>
    <property type="project" value="TreeGrafter"/>
</dbReference>
<evidence type="ECO:0000259" key="2">
    <source>
        <dbReference type="Pfam" id="PF06294"/>
    </source>
</evidence>
<dbReference type="Pfam" id="PF06294">
    <property type="entry name" value="CH_2"/>
    <property type="match status" value="1"/>
</dbReference>
<gene>
    <name evidence="3" type="ORF">SteCoe_888</name>
</gene>
<dbReference type="InterPro" id="IPR036872">
    <property type="entry name" value="CH_dom_sf"/>
</dbReference>
<dbReference type="Proteomes" id="UP000187209">
    <property type="component" value="Unassembled WGS sequence"/>
</dbReference>
<protein>
    <recommendedName>
        <fullName evidence="2">CH-like domain-containing protein</fullName>
    </recommendedName>
</protein>
<dbReference type="AlphaFoldDB" id="A0A1R2D317"/>
<evidence type="ECO:0000313" key="4">
    <source>
        <dbReference type="Proteomes" id="UP000187209"/>
    </source>
</evidence>
<feature type="region of interest" description="Disordered" evidence="1">
    <location>
        <begin position="115"/>
        <end position="178"/>
    </location>
</feature>
<dbReference type="InterPro" id="IPR052111">
    <property type="entry name" value="Spermatogenesis_Ciliary_MAP"/>
</dbReference>
<dbReference type="OrthoDB" id="62528at2759"/>
<dbReference type="PANTHER" id="PTHR12509">
    <property type="entry name" value="SPERMATOGENESIS-ASSOCIATED 4-RELATED"/>
    <property type="match status" value="1"/>
</dbReference>
<evidence type="ECO:0000313" key="3">
    <source>
        <dbReference type="EMBL" id="OMJ95642.1"/>
    </source>
</evidence>
<proteinExistence type="predicted"/>
<comment type="caution">
    <text evidence="3">The sequence shown here is derived from an EMBL/GenBank/DDBJ whole genome shotgun (WGS) entry which is preliminary data.</text>
</comment>
<dbReference type="InterPro" id="IPR016024">
    <property type="entry name" value="ARM-type_fold"/>
</dbReference>
<name>A0A1R2D317_9CILI</name>
<reference evidence="3 4" key="1">
    <citation type="submission" date="2016-11" db="EMBL/GenBank/DDBJ databases">
        <title>The macronuclear genome of Stentor coeruleus: a giant cell with tiny introns.</title>
        <authorList>
            <person name="Slabodnick M."/>
            <person name="Ruby J.G."/>
            <person name="Reiff S.B."/>
            <person name="Swart E.C."/>
            <person name="Gosai S."/>
            <person name="Prabakaran S."/>
            <person name="Witkowska E."/>
            <person name="Larue G.E."/>
            <person name="Fisher S."/>
            <person name="Freeman R.M."/>
            <person name="Gunawardena J."/>
            <person name="Chu W."/>
            <person name="Stover N.A."/>
            <person name="Gregory B.D."/>
            <person name="Nowacki M."/>
            <person name="Derisi J."/>
            <person name="Roy S.W."/>
            <person name="Marshall W.F."/>
            <person name="Sood P."/>
        </authorList>
    </citation>
    <scope>NUCLEOTIDE SEQUENCE [LARGE SCALE GENOMIC DNA]</scope>
    <source>
        <strain evidence="3">WM001</strain>
    </source>
</reference>
<sequence length="774" mass="87983">MGTVPREVLKWLHSLDLAYSIKNPRRDFSNGFLIAEIFSKFFPQEIKMHSFDTGLSISAKISNWGLLEAFFRKKNLNIFKRDWDPVLYSAPDAAISLLKKVYEYLTNKQVEEPPVKPKVHPKAGFANTSIPKDPDTKSVQSKTHQIFAEEVTEDDEIPAGEPKSTLRKIPHGNTKQLDKNNLRQLQGIEIREVEVKPIDRNFAQIRATKSMSMQKSMNEPSFVASAKGIETVVKHPYSTNYELTSSLSKPINEIMSDLVMEALNYTQRNVSEIAPDITAPELGKYFFAHLEDTSPDVTAAFFEYMAKKIPIIADISLKNPHEFWMLFSLAFPAIERLVVSSDQFLHLMETLCLVGEKMASLDPSGTESLFYKYVLGKSADLMLKNPGKRDVLCHLLYSYIVSDPTARTRAIQKLSEQLPGYHELVKCLAIFIKYDKEYNEDLHDVFIYYGLLGLEHSSAYVRTAAIAIFSQIANLNHIPILSIVPQLKALSQDRWWEVRGQVIQCAGTLLSILDPNTEETTMLETLHGLKEVVYTAFTPTDSKNVLRIGLIYIAPALHKYPELGDRYVECLLAVRDDIRRSLLEMPDDSQTQTLMEEGMLVLGASTQRYKIKSCLILWKSSVVALALANNVRQNLLENLEEAHVDILFACMQGQIEDKEAWIEVFEKLKDHLCVALCEPELCVKAQWILKKFFTSPETFETTLISSKDILLKALCYVFTKKEESSMVVSEELLKSLYTESGVKMIQDFVKMIVKNFQEKYPDVYANSPMAKILS</sequence>
<dbReference type="SUPFAM" id="SSF47576">
    <property type="entry name" value="Calponin-homology domain, CH-domain"/>
    <property type="match status" value="1"/>
</dbReference>